<protein>
    <recommendedName>
        <fullName evidence="1">DUF6036 domain-containing protein</fullName>
    </recommendedName>
</protein>
<dbReference type="RefSeq" id="WP_132326346.1">
    <property type="nucleotide sequence ID" value="NZ_FWZT01000048.1"/>
</dbReference>
<dbReference type="STRING" id="1513793.SAMN06296036_14811"/>
<gene>
    <name evidence="2" type="ORF">SAMN06296036_14811</name>
</gene>
<keyword evidence="3" id="KW-1185">Reference proteome</keyword>
<proteinExistence type="predicted"/>
<organism evidence="2 3">
    <name type="scientific">Pseudobacteriovorax antillogorgiicola</name>
    <dbReference type="NCBI Taxonomy" id="1513793"/>
    <lineage>
        <taxon>Bacteria</taxon>
        <taxon>Pseudomonadati</taxon>
        <taxon>Bdellovibrionota</taxon>
        <taxon>Oligoflexia</taxon>
        <taxon>Oligoflexales</taxon>
        <taxon>Pseudobacteriovoracaceae</taxon>
        <taxon>Pseudobacteriovorax</taxon>
    </lineage>
</organism>
<dbReference type="Proteomes" id="UP000192907">
    <property type="component" value="Unassembled WGS sequence"/>
</dbReference>
<dbReference type="AlphaFoldDB" id="A0A1Y6CX78"/>
<feature type="domain" description="DUF6036" evidence="1">
    <location>
        <begin position="17"/>
        <end position="133"/>
    </location>
</feature>
<reference evidence="3" key="1">
    <citation type="submission" date="2017-04" db="EMBL/GenBank/DDBJ databases">
        <authorList>
            <person name="Varghese N."/>
            <person name="Submissions S."/>
        </authorList>
    </citation>
    <scope>NUCLEOTIDE SEQUENCE [LARGE SCALE GENOMIC DNA]</scope>
    <source>
        <strain evidence="3">RKEM611</strain>
    </source>
</reference>
<evidence type="ECO:0000259" key="1">
    <source>
        <dbReference type="Pfam" id="PF19502"/>
    </source>
</evidence>
<evidence type="ECO:0000313" key="2">
    <source>
        <dbReference type="EMBL" id="SMF83650.1"/>
    </source>
</evidence>
<dbReference type="Pfam" id="PF19502">
    <property type="entry name" value="DUF6036"/>
    <property type="match status" value="1"/>
</dbReference>
<evidence type="ECO:0000313" key="3">
    <source>
        <dbReference type="Proteomes" id="UP000192907"/>
    </source>
</evidence>
<sequence>MTDPIDTTILDSFDFYLNKHDKSFTASIVGGGAIYLIARAKVTGDIDTITKIPEDIKRLSKAFALEQDIPQRWLNDNVSNLAQDFLRSGRNPFHSLVYEGSAVKLYVPYKPDLLLSKIFPMIDRPDGQDLDDISLLVKEGFISKQEFDEAITLFQRQISLMNPDEKDEAEIVVQIVENERDKLFPIPTKIPKLPITPSKEKSQTDKKICQVVGCNNPVHFRPRTDPKRRKKGYCTQCFNQRS</sequence>
<dbReference type="InterPro" id="IPR045792">
    <property type="entry name" value="DUF6036"/>
</dbReference>
<name>A0A1Y6CX78_9BACT</name>
<dbReference type="EMBL" id="FWZT01000048">
    <property type="protein sequence ID" value="SMF83650.1"/>
    <property type="molecule type" value="Genomic_DNA"/>
</dbReference>
<accession>A0A1Y6CX78</accession>